<keyword evidence="4" id="KW-1185">Reference proteome</keyword>
<name>A0ABW4P6W8_9NOCA</name>
<dbReference type="PROSITE" id="PS50966">
    <property type="entry name" value="ZF_SWIM"/>
    <property type="match status" value="1"/>
</dbReference>
<comment type="caution">
    <text evidence="3">The sequence shown here is derived from an EMBL/GenBank/DDBJ whole genome shotgun (WGS) entry which is preliminary data.</text>
</comment>
<dbReference type="PANTHER" id="PTHR38133:SF1">
    <property type="entry name" value="SLR1429 PROTEIN"/>
    <property type="match status" value="1"/>
</dbReference>
<keyword evidence="1" id="KW-0863">Zinc-finger</keyword>
<dbReference type="Proteomes" id="UP001597286">
    <property type="component" value="Unassembled WGS sequence"/>
</dbReference>
<organism evidence="3 4">
    <name type="scientific">Rhodococcus gannanensis</name>
    <dbReference type="NCBI Taxonomy" id="1960308"/>
    <lineage>
        <taxon>Bacteria</taxon>
        <taxon>Bacillati</taxon>
        <taxon>Actinomycetota</taxon>
        <taxon>Actinomycetes</taxon>
        <taxon>Mycobacteriales</taxon>
        <taxon>Nocardiaceae</taxon>
        <taxon>Rhodococcus</taxon>
    </lineage>
</organism>
<proteinExistence type="predicted"/>
<evidence type="ECO:0000259" key="2">
    <source>
        <dbReference type="PROSITE" id="PS50966"/>
    </source>
</evidence>
<gene>
    <name evidence="3" type="ORF">ACFSJG_11215</name>
</gene>
<dbReference type="Pfam" id="PF04434">
    <property type="entry name" value="SWIM"/>
    <property type="match status" value="1"/>
</dbReference>
<dbReference type="RefSeq" id="WP_378485315.1">
    <property type="nucleotide sequence ID" value="NZ_JBHUFB010000010.1"/>
</dbReference>
<evidence type="ECO:0000256" key="1">
    <source>
        <dbReference type="PROSITE-ProRule" id="PRU00325"/>
    </source>
</evidence>
<sequence>MRRVARRGAGEGWGRLLTAAVEKAAGGARLARGRSHVRAGQVLAIRIAPGLVIGEVQGSQNAPFTASVTVRVLERDAIDEVVGRVRGAPGVLAAVAGGTMPLELGELLLPAGASDVDFGCTCPDQGWPCRHAAALVTVLADRLEDDPTLLLTLRGIDLDTLIGGVDEAAGSAGDVDDWFGDRAELPALPRPAFVSAPQDLNSVHLRAALRALTPEEDAARRAARDLDDLYRGLSGE</sequence>
<reference evidence="4" key="1">
    <citation type="journal article" date="2019" name="Int. J. Syst. Evol. Microbiol.">
        <title>The Global Catalogue of Microorganisms (GCM) 10K type strain sequencing project: providing services to taxonomists for standard genome sequencing and annotation.</title>
        <authorList>
            <consortium name="The Broad Institute Genomics Platform"/>
            <consortium name="The Broad Institute Genome Sequencing Center for Infectious Disease"/>
            <person name="Wu L."/>
            <person name="Ma J."/>
        </authorList>
    </citation>
    <scope>NUCLEOTIDE SEQUENCE [LARGE SCALE GENOMIC DNA]</scope>
    <source>
        <strain evidence="4">DT72</strain>
    </source>
</reference>
<keyword evidence="1" id="KW-0862">Zinc</keyword>
<evidence type="ECO:0000313" key="3">
    <source>
        <dbReference type="EMBL" id="MFD1812785.1"/>
    </source>
</evidence>
<feature type="domain" description="SWIM-type" evidence="2">
    <location>
        <begin position="105"/>
        <end position="140"/>
    </location>
</feature>
<protein>
    <submittedName>
        <fullName evidence="3">SWIM zinc finger family protein</fullName>
    </submittedName>
</protein>
<accession>A0ABW4P6W8</accession>
<dbReference type="PANTHER" id="PTHR38133">
    <property type="entry name" value="SLR1429 PROTEIN"/>
    <property type="match status" value="1"/>
</dbReference>
<evidence type="ECO:0000313" key="4">
    <source>
        <dbReference type="Proteomes" id="UP001597286"/>
    </source>
</evidence>
<dbReference type="InterPro" id="IPR007527">
    <property type="entry name" value="Znf_SWIM"/>
</dbReference>
<keyword evidence="1" id="KW-0479">Metal-binding</keyword>
<dbReference type="EMBL" id="JBHUFB010000010">
    <property type="protein sequence ID" value="MFD1812785.1"/>
    <property type="molecule type" value="Genomic_DNA"/>
</dbReference>